<feature type="domain" description="SLH" evidence="2">
    <location>
        <begin position="896"/>
        <end position="953"/>
    </location>
</feature>
<protein>
    <recommendedName>
        <fullName evidence="2">SLH domain-containing protein</fullName>
    </recommendedName>
</protein>
<dbReference type="PROSITE" id="PS51272">
    <property type="entry name" value="SLH"/>
    <property type="match status" value="3"/>
</dbReference>
<dbReference type="Gene3D" id="2.60.220.30">
    <property type="match status" value="1"/>
</dbReference>
<dbReference type="Gene3D" id="2.60.40.10">
    <property type="entry name" value="Immunoglobulins"/>
    <property type="match status" value="4"/>
</dbReference>
<feature type="domain" description="SLH" evidence="2">
    <location>
        <begin position="773"/>
        <end position="836"/>
    </location>
</feature>
<dbReference type="EMBL" id="BMFT01000001">
    <property type="protein sequence ID" value="GGH20833.1"/>
    <property type="molecule type" value="Genomic_DNA"/>
</dbReference>
<dbReference type="Pfam" id="PF16640">
    <property type="entry name" value="Big_3_5"/>
    <property type="match status" value="3"/>
</dbReference>
<dbReference type="Pfam" id="PF12733">
    <property type="entry name" value="Cadherin-like"/>
    <property type="match status" value="1"/>
</dbReference>
<dbReference type="InterPro" id="IPR001119">
    <property type="entry name" value="SLH_dom"/>
</dbReference>
<sequence>MAFAANTVEVSLTGSANTVTYGQSVTLKSTVTDNTEGSNRVPVGSLTFYDNGSVIIGPQSLVPQSPEIIRVVSPPGSVPSGYKQACMIDGRNNNPVGAPDCPVLKWGEYTFWGYSDNDNNNNFNIVQYDGKGNIVNQDIVDSDFRYLYDITLNNNTQMVTFWGQGNKEKELSFSYLKAANSTASLTTPVLSVGSHVIQAKYVSSDSQQHADNESLEFIVNVPKTAPTVSLTSSVASSVYGERASFTAVVPSVSGLVPTGEVIFYDGTVEVGRSNITSAVYSTASLALGVHKITASYSGDDNFESRTSSPLNYTVNAILSNLSLTSSSSQVAYGTGVTFTAQVPSINNIPITGTVTFNDGTNLLGIVPVGTDGTAQWSAPLLSVGSHTITANYSGDSHYSASSQSVLQSVDKIGSIINVKVPLSTIVGDALGADVDVVTLGNVVPTGTVDIIIDNQTVASSDLDGNGRVYFKLPQLSVGSYTLQAAYRGTDMIKDSVSLTQTLNVLNPLNNVGLSGIRLSSGTLTPVFSAGTTSYKANVANNTSSIIVTPSTYDSLSTVTVNGEPVLSGQASGSIHLNVGSNLISIVVTAQDGTTKTYTVTVTRAQASSSNDGGSSASSGGSSSSTSSSDTVTSTNGKLTLPVGKTGEVNLGDAIKISIPANAAGKELNLTIEKVADTENLLTQNDILSSPIFEILKNFSENFSKEITMTFAFDPNSLKGNQVPVVFYYDELKQVWVKVGGEVNGNTITVKVNHLTKYAVFAIGQASDATENTKQPTNFSDISGHWAEANIKQAVSAGILSGYPDGTFKPNDSITRAEFAVMLMNALKPQGDGVALTFVDKTKIGTWAQKSVMQAVNAGFITGYDDNTFRPNVEITRPEMAVMIAKVLAQSFESVTATGFEDDRYIPDWAKGAVAAMKNLGIIEGKGMNQFAPSEKTTRAEAVTVLLKMLAQKK</sequence>
<dbReference type="InterPro" id="IPR025883">
    <property type="entry name" value="Cadherin-like_domain"/>
</dbReference>
<evidence type="ECO:0000256" key="1">
    <source>
        <dbReference type="SAM" id="MobiDB-lite"/>
    </source>
</evidence>
<evidence type="ECO:0000259" key="2">
    <source>
        <dbReference type="PROSITE" id="PS51272"/>
    </source>
</evidence>
<dbReference type="Pfam" id="PF00395">
    <property type="entry name" value="SLH"/>
    <property type="match status" value="3"/>
</dbReference>
<feature type="compositionally biased region" description="Low complexity" evidence="1">
    <location>
        <begin position="605"/>
        <end position="636"/>
    </location>
</feature>
<gene>
    <name evidence="3" type="ORF">GCM10008013_18400</name>
</gene>
<dbReference type="Proteomes" id="UP000659344">
    <property type="component" value="Unassembled WGS sequence"/>
</dbReference>
<name>A0ABQ1YCY3_9BACL</name>
<comment type="caution">
    <text evidence="3">The sequence shown here is derived from an EMBL/GenBank/DDBJ whole genome shotgun (WGS) entry which is preliminary data.</text>
</comment>
<dbReference type="InterPro" id="IPR013783">
    <property type="entry name" value="Ig-like_fold"/>
</dbReference>
<dbReference type="InterPro" id="IPR051465">
    <property type="entry name" value="Cell_Envelope_Struct_Comp"/>
</dbReference>
<accession>A0ABQ1YCY3</accession>
<keyword evidence="4" id="KW-1185">Reference proteome</keyword>
<dbReference type="PANTHER" id="PTHR43308:SF5">
    <property type="entry name" value="S-LAYER PROTEIN _ PEPTIDOGLYCAN ENDO-BETA-N-ACETYLGLUCOSAMINIDASE"/>
    <property type="match status" value="1"/>
</dbReference>
<dbReference type="PANTHER" id="PTHR43308">
    <property type="entry name" value="OUTER MEMBRANE PROTEIN ALPHA-RELATED"/>
    <property type="match status" value="1"/>
</dbReference>
<feature type="region of interest" description="Disordered" evidence="1">
    <location>
        <begin position="605"/>
        <end position="638"/>
    </location>
</feature>
<evidence type="ECO:0000313" key="3">
    <source>
        <dbReference type="EMBL" id="GGH20833.1"/>
    </source>
</evidence>
<evidence type="ECO:0000313" key="4">
    <source>
        <dbReference type="Proteomes" id="UP000659344"/>
    </source>
</evidence>
<feature type="domain" description="SLH" evidence="2">
    <location>
        <begin position="837"/>
        <end position="895"/>
    </location>
</feature>
<organism evidence="3 4">
    <name type="scientific">Paenibacillus segetis</name>
    <dbReference type="NCBI Taxonomy" id="1325360"/>
    <lineage>
        <taxon>Bacteria</taxon>
        <taxon>Bacillati</taxon>
        <taxon>Bacillota</taxon>
        <taxon>Bacilli</taxon>
        <taxon>Bacillales</taxon>
        <taxon>Paenibacillaceae</taxon>
        <taxon>Paenibacillus</taxon>
    </lineage>
</organism>
<reference evidence="4" key="1">
    <citation type="journal article" date="2019" name="Int. J. Syst. Evol. Microbiol.">
        <title>The Global Catalogue of Microorganisms (GCM) 10K type strain sequencing project: providing services to taxonomists for standard genome sequencing and annotation.</title>
        <authorList>
            <consortium name="The Broad Institute Genomics Platform"/>
            <consortium name="The Broad Institute Genome Sequencing Center for Infectious Disease"/>
            <person name="Wu L."/>
            <person name="Ma J."/>
        </authorList>
    </citation>
    <scope>NUCLEOTIDE SEQUENCE [LARGE SCALE GENOMIC DNA]</scope>
    <source>
        <strain evidence="4">CGMCC 1.12769</strain>
    </source>
</reference>
<proteinExistence type="predicted"/>
<dbReference type="InterPro" id="IPR032109">
    <property type="entry name" value="Big_3_5"/>
</dbReference>